<organism evidence="2 3">
    <name type="scientific">Paeniglutamicibacter gangotriensis</name>
    <dbReference type="NCBI Taxonomy" id="254787"/>
    <lineage>
        <taxon>Bacteria</taxon>
        <taxon>Bacillati</taxon>
        <taxon>Actinomycetota</taxon>
        <taxon>Actinomycetes</taxon>
        <taxon>Micrococcales</taxon>
        <taxon>Micrococcaceae</taxon>
        <taxon>Paeniglutamicibacter</taxon>
    </lineage>
</organism>
<dbReference type="SUPFAM" id="SSF109854">
    <property type="entry name" value="DinB/YfiT-like putative metalloenzymes"/>
    <property type="match status" value="1"/>
</dbReference>
<gene>
    <name evidence="2" type="ORF">FQ154_03705</name>
</gene>
<dbReference type="InterPro" id="IPR034660">
    <property type="entry name" value="DinB/YfiT-like"/>
</dbReference>
<dbReference type="AlphaFoldDB" id="A0A5B0EKB4"/>
<accession>A0A5B0EKB4</accession>
<dbReference type="InterPro" id="IPR024775">
    <property type="entry name" value="DinB-like"/>
</dbReference>
<evidence type="ECO:0000313" key="2">
    <source>
        <dbReference type="EMBL" id="KAA0978872.1"/>
    </source>
</evidence>
<dbReference type="RefSeq" id="WP_149618733.1">
    <property type="nucleotide sequence ID" value="NZ_VOBL01000003.1"/>
</dbReference>
<evidence type="ECO:0000259" key="1">
    <source>
        <dbReference type="Pfam" id="PF12867"/>
    </source>
</evidence>
<name>A0A5B0EKB4_9MICC</name>
<dbReference type="EMBL" id="VOBL01000003">
    <property type="protein sequence ID" value="KAA0978872.1"/>
    <property type="molecule type" value="Genomic_DNA"/>
</dbReference>
<evidence type="ECO:0000313" key="3">
    <source>
        <dbReference type="Proteomes" id="UP000323856"/>
    </source>
</evidence>
<sequence length="181" mass="19680">MNDQPSPDTKDWTVVLSETCTECGIDVRALNTTQIAELVRAATGHFTRVLAAPGAGDRPAPAVWSAHEYCAHVAEMYRVMHERLGLMLDHDAPEFANWDQDEAAIRGAYAHIHSAEVARSLEESAEGFAAALEALTDEQIPRLGTRSNGAVFSTATLAQYAWHDAAHHLHHDLGVARTAES</sequence>
<reference evidence="2 3" key="1">
    <citation type="submission" date="2019-07" db="EMBL/GenBank/DDBJ databases">
        <title>Analysis of the biochemical properties, biological activity and biotechnological potential of siderophores and biosurfactants produced by Antarctic psychrotolerant bacteria.</title>
        <authorList>
            <person name="Styczynski M."/>
            <person name="Krucon T."/>
            <person name="Decewicz P."/>
            <person name="Dziewit L."/>
        </authorList>
    </citation>
    <scope>NUCLEOTIDE SEQUENCE [LARGE SCALE GENOMIC DNA]</scope>
    <source>
        <strain evidence="2 3">ANT_H27</strain>
    </source>
</reference>
<protein>
    <submittedName>
        <fullName evidence="2">DinB family protein</fullName>
    </submittedName>
</protein>
<feature type="domain" description="DinB-like" evidence="1">
    <location>
        <begin position="39"/>
        <end position="172"/>
    </location>
</feature>
<dbReference type="OrthoDB" id="3376896at2"/>
<dbReference type="Proteomes" id="UP000323856">
    <property type="component" value="Unassembled WGS sequence"/>
</dbReference>
<comment type="caution">
    <text evidence="2">The sequence shown here is derived from an EMBL/GenBank/DDBJ whole genome shotgun (WGS) entry which is preliminary data.</text>
</comment>
<proteinExistence type="predicted"/>
<dbReference type="Gene3D" id="1.20.120.450">
    <property type="entry name" value="dinb family like domain"/>
    <property type="match status" value="1"/>
</dbReference>
<dbReference type="Pfam" id="PF12867">
    <property type="entry name" value="DinB_2"/>
    <property type="match status" value="1"/>
</dbReference>